<proteinExistence type="predicted"/>
<name>A0A8H4R3Z4_9AGAR</name>
<gene>
    <name evidence="3" type="ORF">D9613_012151</name>
    <name evidence="2" type="ORF">D9613_012178</name>
</gene>
<keyword evidence="4" id="KW-1185">Reference proteome</keyword>
<dbReference type="EMBL" id="JAACJL010000004">
    <property type="protein sequence ID" value="KAF4621745.1"/>
    <property type="molecule type" value="Genomic_DNA"/>
</dbReference>
<dbReference type="AlphaFoldDB" id="A0A8H4R3Z4"/>
<evidence type="ECO:0000313" key="4">
    <source>
        <dbReference type="Proteomes" id="UP000521872"/>
    </source>
</evidence>
<dbReference type="Pfam" id="PF20231">
    <property type="entry name" value="DUF6589"/>
    <property type="match status" value="1"/>
</dbReference>
<evidence type="ECO:0000313" key="3">
    <source>
        <dbReference type="EMBL" id="KAF4621745.1"/>
    </source>
</evidence>
<organism evidence="3 4">
    <name type="scientific">Agrocybe pediades</name>
    <dbReference type="NCBI Taxonomy" id="84607"/>
    <lineage>
        <taxon>Eukaryota</taxon>
        <taxon>Fungi</taxon>
        <taxon>Dikarya</taxon>
        <taxon>Basidiomycota</taxon>
        <taxon>Agaricomycotina</taxon>
        <taxon>Agaricomycetes</taxon>
        <taxon>Agaricomycetidae</taxon>
        <taxon>Agaricales</taxon>
        <taxon>Agaricineae</taxon>
        <taxon>Strophariaceae</taxon>
        <taxon>Agrocybe</taxon>
    </lineage>
</organism>
<dbReference type="Proteomes" id="UP000521872">
    <property type="component" value="Unassembled WGS sequence"/>
</dbReference>
<evidence type="ECO:0000313" key="2">
    <source>
        <dbReference type="EMBL" id="KAF4621737.1"/>
    </source>
</evidence>
<dbReference type="EMBL" id="JAACJL010000004">
    <property type="protein sequence ID" value="KAF4621737.1"/>
    <property type="molecule type" value="Genomic_DNA"/>
</dbReference>
<reference evidence="3 4" key="1">
    <citation type="submission" date="2019-12" db="EMBL/GenBank/DDBJ databases">
        <authorList>
            <person name="Floudas D."/>
            <person name="Bentzer J."/>
            <person name="Ahren D."/>
            <person name="Johansson T."/>
            <person name="Persson P."/>
            <person name="Tunlid A."/>
        </authorList>
    </citation>
    <scope>NUCLEOTIDE SEQUENCE [LARGE SCALE GENOMIC DNA]</scope>
    <source>
        <strain evidence="3 4">CBS 102.39</strain>
    </source>
</reference>
<evidence type="ECO:0000259" key="1">
    <source>
        <dbReference type="Pfam" id="PF20231"/>
    </source>
</evidence>
<protein>
    <recommendedName>
        <fullName evidence="1">DUF6589 domain-containing protein</fullName>
    </recommendedName>
</protein>
<comment type="caution">
    <text evidence="3">The sequence shown here is derived from an EMBL/GenBank/DDBJ whole genome shotgun (WGS) entry which is preliminary data.</text>
</comment>
<sequence length="516" mass="58935">MDILYDFYPDLRNRLAESILPPPTVKQIPVHKTDQYPLPTMPIDESSLEGTLQVLKSMIQVSLGLTEDDVRKHGIFLCAGDQLTLSLLDKVSAIRRDDSMLLDNVGAYTMGQEGLLHVKFSHARMLANEYWGKPNGRAAWSLWKVNTLLGRKAISVGWKNKTPPPFRPVYELMLDLALPANILDGFRLYCGRDSIEAWVKDVKTVSEVQAVAKQVLNNLCSGARVEEMRYQKPLDRDLVFENIVLFNRDALHLRQLKYAVKRGDVGAVLDLITHIVLAFRGTGKMSKYADTLFHVIMNLRSMDPKMREVWLNNWLANPSGRPNSFKEMDLLQEHLNFWLKIVYNAQGSNRSWKWLTMVSVSIFALRDVIRKVQKEFATPFNSSSHTNPSTSTDIRNLCRYLKDENIQTPTLRRPGNDDVSKARDLIQEGAMYADKPAAFRNFRDTKYKVINKGIPEDGISPSHVDAAAVESDTDSEEEEIIHPLRPHVEFEDLLLDDDEYPPILIQIDILTLYRKL</sequence>
<feature type="domain" description="DUF6589" evidence="1">
    <location>
        <begin position="2"/>
        <end position="385"/>
    </location>
</feature>
<accession>A0A8H4R3Z4</accession>
<dbReference type="InterPro" id="IPR046496">
    <property type="entry name" value="DUF6589"/>
</dbReference>